<reference evidence="5 6" key="2">
    <citation type="journal article" date="2015" name="Stand. Genomic Sci.">
        <title>High quality draft genomic sequence of Arenimonas donghaensis DSM 18148(T).</title>
        <authorList>
            <person name="Chen F."/>
            <person name="Wang H."/>
            <person name="Cao Y."/>
            <person name="Li X."/>
            <person name="Wang G."/>
        </authorList>
    </citation>
    <scope>NUCLEOTIDE SEQUENCE [LARGE SCALE GENOMIC DNA]</scope>
    <source>
        <strain evidence="5 6">HO3-R19</strain>
    </source>
</reference>
<comment type="caution">
    <text evidence="5">The sequence shown here is derived from an EMBL/GenBank/DDBJ whole genome shotgun (WGS) entry which is preliminary data.</text>
</comment>
<dbReference type="SUPFAM" id="SSF50891">
    <property type="entry name" value="Cyclophilin-like"/>
    <property type="match status" value="1"/>
</dbReference>
<dbReference type="SMART" id="SM00797">
    <property type="entry name" value="AHS2"/>
    <property type="match status" value="1"/>
</dbReference>
<dbReference type="NCBIfam" id="TIGR00724">
    <property type="entry name" value="urea_amlyse_rel"/>
    <property type="match status" value="1"/>
</dbReference>
<dbReference type="Gene3D" id="2.40.100.10">
    <property type="entry name" value="Cyclophilin-like"/>
    <property type="match status" value="1"/>
</dbReference>
<proteinExistence type="predicted"/>
<accession>A0A087MKI6</accession>
<dbReference type="OrthoDB" id="9768696at2"/>
<dbReference type="InterPro" id="IPR003778">
    <property type="entry name" value="CT_A_B"/>
</dbReference>
<dbReference type="GO" id="GO:0016787">
    <property type="term" value="F:hydrolase activity"/>
    <property type="evidence" value="ECO:0007669"/>
    <property type="project" value="UniProtKB-KW"/>
</dbReference>
<evidence type="ECO:0000259" key="4">
    <source>
        <dbReference type="SMART" id="SM00797"/>
    </source>
</evidence>
<dbReference type="Pfam" id="PF02626">
    <property type="entry name" value="CT_A_B"/>
    <property type="match status" value="1"/>
</dbReference>
<evidence type="ECO:0000256" key="2">
    <source>
        <dbReference type="ARBA" id="ARBA00022801"/>
    </source>
</evidence>
<protein>
    <recommendedName>
        <fullName evidence="4">Carboxyltransferase domain-containing protein</fullName>
    </recommendedName>
</protein>
<dbReference type="PATRIC" id="fig|1121014.3.peg.627"/>
<reference evidence="6" key="1">
    <citation type="submission" date="2013-08" db="EMBL/GenBank/DDBJ databases">
        <title>Genome sequencing of Arenimonas donghaensis.</title>
        <authorList>
            <person name="Chen F."/>
            <person name="Wang G."/>
        </authorList>
    </citation>
    <scope>NUCLEOTIDE SEQUENCE [LARGE SCALE GENOMIC DNA]</scope>
    <source>
        <strain evidence="6">HO3-R19</strain>
    </source>
</reference>
<organism evidence="5 6">
    <name type="scientific">Arenimonas donghaensis DSM 18148 = HO3-R19</name>
    <dbReference type="NCBI Taxonomy" id="1121014"/>
    <lineage>
        <taxon>Bacteria</taxon>
        <taxon>Pseudomonadati</taxon>
        <taxon>Pseudomonadota</taxon>
        <taxon>Gammaproteobacteria</taxon>
        <taxon>Lysobacterales</taxon>
        <taxon>Lysobacteraceae</taxon>
        <taxon>Arenimonas</taxon>
    </lineage>
</organism>
<dbReference type="STRING" id="1121014.N788_09340"/>
<keyword evidence="6" id="KW-1185">Reference proteome</keyword>
<dbReference type="GO" id="GO:0005524">
    <property type="term" value="F:ATP binding"/>
    <property type="evidence" value="ECO:0007669"/>
    <property type="project" value="UniProtKB-KW"/>
</dbReference>
<keyword evidence="3" id="KW-0067">ATP-binding</keyword>
<evidence type="ECO:0000313" key="6">
    <source>
        <dbReference type="Proteomes" id="UP000029085"/>
    </source>
</evidence>
<evidence type="ECO:0000313" key="5">
    <source>
        <dbReference type="EMBL" id="KFL37389.1"/>
    </source>
</evidence>
<evidence type="ECO:0000256" key="1">
    <source>
        <dbReference type="ARBA" id="ARBA00022741"/>
    </source>
</evidence>
<dbReference type="RefSeq" id="WP_034220889.1">
    <property type="nucleotide sequence ID" value="NZ_AVCJ01000003.1"/>
</dbReference>
<dbReference type="InterPro" id="IPR052708">
    <property type="entry name" value="PxpC"/>
</dbReference>
<dbReference type="PANTHER" id="PTHR43309:SF3">
    <property type="entry name" value="5-OXOPROLINASE SUBUNIT C"/>
    <property type="match status" value="1"/>
</dbReference>
<gene>
    <name evidence="5" type="ORF">N788_09340</name>
</gene>
<dbReference type="InterPro" id="IPR029000">
    <property type="entry name" value="Cyclophilin-like_dom_sf"/>
</dbReference>
<keyword evidence="2" id="KW-0378">Hydrolase</keyword>
<keyword evidence="1" id="KW-0547">Nucleotide-binding</keyword>
<dbReference type="PANTHER" id="PTHR43309">
    <property type="entry name" value="5-OXOPROLINASE SUBUNIT C"/>
    <property type="match status" value="1"/>
</dbReference>
<dbReference type="Proteomes" id="UP000029085">
    <property type="component" value="Unassembled WGS sequence"/>
</dbReference>
<dbReference type="AlphaFoldDB" id="A0A087MKI6"/>
<feature type="domain" description="Carboxyltransferase" evidence="4">
    <location>
        <begin position="25"/>
        <end position="305"/>
    </location>
</feature>
<sequence>MIDIDVLEPGLLSSVQAGPRTGLRHLGVGAGGALDGFSWQVGNALLGNPGNAASLEFTLRGPTLRFPQGARIALTGADVDAFADGEPVPGWRAVALPAGCTLRLGACRRGARGLLAVAGGLDVRDVLGSASTDLRAGFGGLDGRALRTGDRLRARGLPPAVDVVTTQTGWIDPHPDIDLDRPARVRLLPGADALATPTPWRDPFRVAATSNRQGLRLEGTPLAVRDPGDRLSSPVIEGSVQLPPDGKPIVLLADAQTVGGYPCIGHVVQSDLPRLAQLRPGDRLQFETIDAGGALALACGQRQRLARISLAIEQARRLAGRPGP</sequence>
<evidence type="ECO:0000256" key="3">
    <source>
        <dbReference type="ARBA" id="ARBA00022840"/>
    </source>
</evidence>
<dbReference type="EMBL" id="AVCJ01000003">
    <property type="protein sequence ID" value="KFL37389.1"/>
    <property type="molecule type" value="Genomic_DNA"/>
</dbReference>
<name>A0A087MKI6_9GAMM</name>